<reference evidence="1" key="2">
    <citation type="submission" date="2021-04" db="EMBL/GenBank/DDBJ databases">
        <authorList>
            <person name="Gilroy R."/>
        </authorList>
    </citation>
    <scope>NUCLEOTIDE SEQUENCE</scope>
    <source>
        <strain evidence="1">ChiSjej1B19-5720</strain>
    </source>
</reference>
<dbReference type="Proteomes" id="UP000823842">
    <property type="component" value="Unassembled WGS sequence"/>
</dbReference>
<evidence type="ECO:0000313" key="1">
    <source>
        <dbReference type="EMBL" id="HJB29683.1"/>
    </source>
</evidence>
<accession>A0A9D2RWU7</accession>
<protein>
    <recommendedName>
        <fullName evidence="3">Transposase (putative) YhgA-like domain-containing protein</fullName>
    </recommendedName>
</protein>
<organism evidence="1 2">
    <name type="scientific">Candidatus Blautia faecavium</name>
    <dbReference type="NCBI Taxonomy" id="2838487"/>
    <lineage>
        <taxon>Bacteria</taxon>
        <taxon>Bacillati</taxon>
        <taxon>Bacillota</taxon>
        <taxon>Clostridia</taxon>
        <taxon>Lachnospirales</taxon>
        <taxon>Lachnospiraceae</taxon>
        <taxon>Blautia</taxon>
    </lineage>
</organism>
<gene>
    <name evidence="1" type="ORF">IAA06_12965</name>
</gene>
<name>A0A9D2RWU7_9FIRM</name>
<proteinExistence type="predicted"/>
<evidence type="ECO:0008006" key="3">
    <source>
        <dbReference type="Google" id="ProtNLM"/>
    </source>
</evidence>
<dbReference type="EMBL" id="DWYZ01000244">
    <property type="protein sequence ID" value="HJB29683.1"/>
    <property type="molecule type" value="Genomic_DNA"/>
</dbReference>
<reference evidence="1" key="1">
    <citation type="journal article" date="2021" name="PeerJ">
        <title>Extensive microbial diversity within the chicken gut microbiome revealed by metagenomics and culture.</title>
        <authorList>
            <person name="Gilroy R."/>
            <person name="Ravi A."/>
            <person name="Getino M."/>
            <person name="Pursley I."/>
            <person name="Horton D.L."/>
            <person name="Alikhan N.F."/>
            <person name="Baker D."/>
            <person name="Gharbi K."/>
            <person name="Hall N."/>
            <person name="Watson M."/>
            <person name="Adriaenssens E.M."/>
            <person name="Foster-Nyarko E."/>
            <person name="Jarju S."/>
            <person name="Secka A."/>
            <person name="Antonio M."/>
            <person name="Oren A."/>
            <person name="Chaudhuri R.R."/>
            <person name="La Ragione R."/>
            <person name="Hildebrand F."/>
            <person name="Pallen M.J."/>
        </authorList>
    </citation>
    <scope>NUCLEOTIDE SEQUENCE</scope>
    <source>
        <strain evidence="1">ChiSjej1B19-5720</strain>
    </source>
</reference>
<comment type="caution">
    <text evidence="1">The sequence shown here is derived from an EMBL/GenBank/DDBJ whole genome shotgun (WGS) entry which is preliminary data.</text>
</comment>
<sequence length="224" mass="26124">MQEQNNISKDYFKRKDRFADLLNGYIYHGQQMIRADDIKEMDPVIPVPRVYGQGVILQANVNIVDLINKVQLNCHVVLVALQNQTRVHYAMPIRVMNTDAAIYYEQWKQLYTSHRQAKDLIERAEFLSGMKKDDKLKPVITLVVYFGQQAWDGPRTLKELLDLSGLDEAMLGMIADYPMNLPEVRSFKNLEWFHSDIRQVFGFLAYAQDKTKLKNFMKENEAAF</sequence>
<feature type="non-terminal residue" evidence="1">
    <location>
        <position position="224"/>
    </location>
</feature>
<evidence type="ECO:0000313" key="2">
    <source>
        <dbReference type="Proteomes" id="UP000823842"/>
    </source>
</evidence>
<dbReference type="AlphaFoldDB" id="A0A9D2RWU7"/>